<gene>
    <name evidence="1" type="ORF">PanWU01x14_146480</name>
</gene>
<evidence type="ECO:0000313" key="1">
    <source>
        <dbReference type="EMBL" id="PON61271.1"/>
    </source>
</evidence>
<sequence length="121" mass="13470">MEARRQDNLIWSKNMSAAHITISDAELTIVVIPSGSRQTSSRPRTIEGAPSPLTSTLQLPWLLLSCLLRLRSRRHRRHGSNTSSCSAYNSSSLELEAHRSWFASQPKCYSITANLAMVCSL</sequence>
<accession>A0A2P5CJQ4</accession>
<evidence type="ECO:0000313" key="2">
    <source>
        <dbReference type="Proteomes" id="UP000237105"/>
    </source>
</evidence>
<organism evidence="1 2">
    <name type="scientific">Parasponia andersonii</name>
    <name type="common">Sponia andersonii</name>
    <dbReference type="NCBI Taxonomy" id="3476"/>
    <lineage>
        <taxon>Eukaryota</taxon>
        <taxon>Viridiplantae</taxon>
        <taxon>Streptophyta</taxon>
        <taxon>Embryophyta</taxon>
        <taxon>Tracheophyta</taxon>
        <taxon>Spermatophyta</taxon>
        <taxon>Magnoliopsida</taxon>
        <taxon>eudicotyledons</taxon>
        <taxon>Gunneridae</taxon>
        <taxon>Pentapetalae</taxon>
        <taxon>rosids</taxon>
        <taxon>fabids</taxon>
        <taxon>Rosales</taxon>
        <taxon>Cannabaceae</taxon>
        <taxon>Parasponia</taxon>
    </lineage>
</organism>
<name>A0A2P5CJQ4_PARAD</name>
<dbReference type="Proteomes" id="UP000237105">
    <property type="component" value="Unassembled WGS sequence"/>
</dbReference>
<keyword evidence="2" id="KW-1185">Reference proteome</keyword>
<protein>
    <submittedName>
        <fullName evidence="1">Uncharacterized protein</fullName>
    </submittedName>
</protein>
<dbReference type="EMBL" id="JXTB01000122">
    <property type="protein sequence ID" value="PON61271.1"/>
    <property type="molecule type" value="Genomic_DNA"/>
</dbReference>
<reference evidence="2" key="1">
    <citation type="submission" date="2016-06" db="EMBL/GenBank/DDBJ databases">
        <title>Parallel loss of symbiosis genes in relatives of nitrogen-fixing non-legume Parasponia.</title>
        <authorList>
            <person name="Van Velzen R."/>
            <person name="Holmer R."/>
            <person name="Bu F."/>
            <person name="Rutten L."/>
            <person name="Van Zeijl A."/>
            <person name="Liu W."/>
            <person name="Santuari L."/>
            <person name="Cao Q."/>
            <person name="Sharma T."/>
            <person name="Shen D."/>
            <person name="Roswanjaya Y."/>
            <person name="Wardhani T."/>
            <person name="Kalhor M.S."/>
            <person name="Jansen J."/>
            <person name="Van den Hoogen J."/>
            <person name="Gungor B."/>
            <person name="Hartog M."/>
            <person name="Hontelez J."/>
            <person name="Verver J."/>
            <person name="Yang W.-C."/>
            <person name="Schijlen E."/>
            <person name="Repin R."/>
            <person name="Schilthuizen M."/>
            <person name="Schranz E."/>
            <person name="Heidstra R."/>
            <person name="Miyata K."/>
            <person name="Fedorova E."/>
            <person name="Kohlen W."/>
            <person name="Bisseling T."/>
            <person name="Smit S."/>
            <person name="Geurts R."/>
        </authorList>
    </citation>
    <scope>NUCLEOTIDE SEQUENCE [LARGE SCALE GENOMIC DNA]</scope>
    <source>
        <strain evidence="2">cv. WU1-14</strain>
    </source>
</reference>
<proteinExistence type="predicted"/>
<dbReference type="AlphaFoldDB" id="A0A2P5CJQ4"/>
<comment type="caution">
    <text evidence="1">The sequence shown here is derived from an EMBL/GenBank/DDBJ whole genome shotgun (WGS) entry which is preliminary data.</text>
</comment>